<sequence length="23" mass="2335">RGIAISVSGRVLFSTGLRFPSGG</sequence>
<comment type="caution">
    <text evidence="1">The sequence shown here is derived from an EMBL/GenBank/DDBJ whole genome shotgun (WGS) entry which is preliminary data.</text>
</comment>
<keyword evidence="2" id="KW-1185">Reference proteome</keyword>
<proteinExistence type="predicted"/>
<evidence type="ECO:0000313" key="2">
    <source>
        <dbReference type="Proteomes" id="UP000265520"/>
    </source>
</evidence>
<accession>A0A392RMF0</accession>
<reference evidence="1 2" key="1">
    <citation type="journal article" date="2018" name="Front. Plant Sci.">
        <title>Red Clover (Trifolium pratense) and Zigzag Clover (T. medium) - A Picture of Genomic Similarities and Differences.</title>
        <authorList>
            <person name="Dluhosova J."/>
            <person name="Istvanek J."/>
            <person name="Nedelnik J."/>
            <person name="Repkova J."/>
        </authorList>
    </citation>
    <scope>NUCLEOTIDE SEQUENCE [LARGE SCALE GENOMIC DNA]</scope>
    <source>
        <strain evidence="2">cv. 10/8</strain>
        <tissue evidence="1">Leaf</tissue>
    </source>
</reference>
<dbReference type="EMBL" id="LXQA010244805">
    <property type="protein sequence ID" value="MCI37457.1"/>
    <property type="molecule type" value="Genomic_DNA"/>
</dbReference>
<feature type="non-terminal residue" evidence="1">
    <location>
        <position position="1"/>
    </location>
</feature>
<evidence type="ECO:0000313" key="1">
    <source>
        <dbReference type="EMBL" id="MCI37457.1"/>
    </source>
</evidence>
<name>A0A392RMF0_9FABA</name>
<protein>
    <submittedName>
        <fullName evidence="1">Uncharacterized protein</fullName>
    </submittedName>
</protein>
<organism evidence="1 2">
    <name type="scientific">Trifolium medium</name>
    <dbReference type="NCBI Taxonomy" id="97028"/>
    <lineage>
        <taxon>Eukaryota</taxon>
        <taxon>Viridiplantae</taxon>
        <taxon>Streptophyta</taxon>
        <taxon>Embryophyta</taxon>
        <taxon>Tracheophyta</taxon>
        <taxon>Spermatophyta</taxon>
        <taxon>Magnoliopsida</taxon>
        <taxon>eudicotyledons</taxon>
        <taxon>Gunneridae</taxon>
        <taxon>Pentapetalae</taxon>
        <taxon>rosids</taxon>
        <taxon>fabids</taxon>
        <taxon>Fabales</taxon>
        <taxon>Fabaceae</taxon>
        <taxon>Papilionoideae</taxon>
        <taxon>50 kb inversion clade</taxon>
        <taxon>NPAAA clade</taxon>
        <taxon>Hologalegina</taxon>
        <taxon>IRL clade</taxon>
        <taxon>Trifolieae</taxon>
        <taxon>Trifolium</taxon>
    </lineage>
</organism>
<dbReference type="AlphaFoldDB" id="A0A392RMF0"/>
<dbReference type="Proteomes" id="UP000265520">
    <property type="component" value="Unassembled WGS sequence"/>
</dbReference>